<dbReference type="InterPro" id="IPR035892">
    <property type="entry name" value="C2_domain_sf"/>
</dbReference>
<dbReference type="FunCoup" id="A0A2P6NH25">
    <property type="interactions" value="5"/>
</dbReference>
<comment type="caution">
    <text evidence="5">The sequence shown here is derived from an EMBL/GenBank/DDBJ whole genome shotgun (WGS) entry which is preliminary data.</text>
</comment>
<feature type="compositionally biased region" description="Low complexity" evidence="1">
    <location>
        <begin position="84"/>
        <end position="110"/>
    </location>
</feature>
<feature type="compositionally biased region" description="Polar residues" evidence="1">
    <location>
        <begin position="862"/>
        <end position="891"/>
    </location>
</feature>
<reference evidence="5 6" key="1">
    <citation type="journal article" date="2018" name="Genome Biol. Evol.">
        <title>Multiple Roots of Fruiting Body Formation in Amoebozoa.</title>
        <authorList>
            <person name="Hillmann F."/>
            <person name="Forbes G."/>
            <person name="Novohradska S."/>
            <person name="Ferling I."/>
            <person name="Riege K."/>
            <person name="Groth M."/>
            <person name="Westermann M."/>
            <person name="Marz M."/>
            <person name="Spaller T."/>
            <person name="Winckler T."/>
            <person name="Schaap P."/>
            <person name="Glockner G."/>
        </authorList>
    </citation>
    <scope>NUCLEOTIDE SEQUENCE [LARGE SCALE GENOMIC DNA]</scope>
    <source>
        <strain evidence="5 6">Jena</strain>
    </source>
</reference>
<evidence type="ECO:0000259" key="3">
    <source>
        <dbReference type="PROSITE" id="PS51258"/>
    </source>
</evidence>
<dbReference type="PROSITE" id="PS51259">
    <property type="entry name" value="MHD2"/>
    <property type="match status" value="1"/>
</dbReference>
<dbReference type="InterPro" id="IPR014770">
    <property type="entry name" value="Munc13_1"/>
</dbReference>
<gene>
    <name evidence="5" type="ORF">PROFUN_09478</name>
</gene>
<accession>A0A2P6NH25</accession>
<feature type="compositionally biased region" description="Low complexity" evidence="1">
    <location>
        <begin position="1060"/>
        <end position="1071"/>
    </location>
</feature>
<dbReference type="EMBL" id="MDYQ01000086">
    <property type="protein sequence ID" value="PRP83266.1"/>
    <property type="molecule type" value="Genomic_DNA"/>
</dbReference>
<dbReference type="PANTHER" id="PTHR47263">
    <property type="entry name" value="ADENYLATE CYCLASE ACTIVATION PROTEIN GIT1"/>
    <property type="match status" value="1"/>
</dbReference>
<dbReference type="InterPro" id="IPR052811">
    <property type="entry name" value="Glucose_resp_signaling"/>
</dbReference>
<feature type="compositionally biased region" description="Low complexity" evidence="1">
    <location>
        <begin position="933"/>
        <end position="944"/>
    </location>
</feature>
<dbReference type="InterPro" id="IPR011993">
    <property type="entry name" value="PH-like_dom_sf"/>
</dbReference>
<dbReference type="SUPFAM" id="SSF49562">
    <property type="entry name" value="C2 domain (Calcium/lipid-binding domain, CaLB)"/>
    <property type="match status" value="1"/>
</dbReference>
<feature type="domain" description="C2" evidence="2">
    <location>
        <begin position="279"/>
        <end position="409"/>
    </location>
</feature>
<dbReference type="SMART" id="SM00568">
    <property type="entry name" value="GRAM"/>
    <property type="match status" value="1"/>
</dbReference>
<feature type="compositionally biased region" description="Polar residues" evidence="1">
    <location>
        <begin position="987"/>
        <end position="1005"/>
    </location>
</feature>
<dbReference type="Pfam" id="PF02893">
    <property type="entry name" value="GRAM"/>
    <property type="match status" value="1"/>
</dbReference>
<dbReference type="Proteomes" id="UP000241769">
    <property type="component" value="Unassembled WGS sequence"/>
</dbReference>
<evidence type="ECO:0000313" key="6">
    <source>
        <dbReference type="Proteomes" id="UP000241769"/>
    </source>
</evidence>
<dbReference type="OrthoDB" id="67700at2759"/>
<organism evidence="5 6">
    <name type="scientific">Planoprotostelium fungivorum</name>
    <dbReference type="NCBI Taxonomy" id="1890364"/>
    <lineage>
        <taxon>Eukaryota</taxon>
        <taxon>Amoebozoa</taxon>
        <taxon>Evosea</taxon>
        <taxon>Variosea</taxon>
        <taxon>Cavosteliida</taxon>
        <taxon>Cavosteliaceae</taxon>
        <taxon>Planoprotostelium</taxon>
    </lineage>
</organism>
<dbReference type="InterPro" id="IPR000008">
    <property type="entry name" value="C2_dom"/>
</dbReference>
<protein>
    <submittedName>
        <fullName evidence="5">Putative membrane protein</fullName>
    </submittedName>
</protein>
<dbReference type="InterPro" id="IPR014772">
    <property type="entry name" value="Munc13_dom-2"/>
</dbReference>
<sequence length="1647" mass="186932">MEDEDKSKRRNSVAIRAKSVSNFVIPGSDCTARRKQLGLNPHRILDVLEVGKLFQVSQRESDSQKRYEKAIQYRPDEVSNARPSFSNTRSRASSVSSITGISKPDATTPNNDIITDPTIIVITADEQEERNKLKSKLNWLLETEETGTITLSTLTPQEHDRAYESALHCLLFPLLQYQDSTVLEETEKLAPRLTTLKESTEYRSLIPFHLEDYQLLKKLYRMKDENAHTEIMNRVLSADYFVYTLLSENIKHTNTSELYKKEAFSIEDNHTQWVNYHQNSYKPMLNRLKMDANFQGIISIDIIEARGLVAKERDSFTSNPFCEVSLVAGDLMKGSANSQDEKKAKTCVISKTLNPVWMQEFAFPLTETFRAYRLKFTIWDHSPAGKSYMGEVEVDLGTMRNHSTRDEWLHLTKMGKWTSFGNITVSGDIHVRIHLNFRTLVTDLQPESSPNYPFVPTEAEAHKYYDHLLDLVLRMENPDLHEIHPPSPFCQSLLEEYSYRYCIPYYHRALAHLEWLLNHWTLNRLTIWTVYEAMHHIEQIKFRTKLDMTKEERKRYRECMTKTRDLTEEAMGSYIQLFEGKKMDGTLKALSQVLVFVLLMSREAPATIMDNLIKNSASSLYMNYVAEAEPLNARKMTDVMQKILQHMEDDAQVYQSQFGKETILLAITSSVYKGFLLQDITKVVMDVPSILSADLSTSDLFDMHFCVVELNKIWKNHLKMSPIPLEDMFEPYILMWIDSLRDRLRFWMKQSINEDEASGWEALSMEQIPPILHSSSVVDLFQCLDTCVTFLASFEDEIGREKNIRNLLNMVTVNVIEFFVQQLKLSCLNDVTTKKIRMSSGLLTPERSPSRGAASPRLVPSRTGSFGASPNRPTANTSFCPSQLRPSNSGSFGAASPKMPLRPSENGSFGKGVTSPLSPKGIRSPTSPSGVTSPMSSRFSSSPMQVQRNTSSPKMASSPKLTRLASKLFGRSPSFSSPTEIPANGDAVTSPTREVPQMSSSSTGNAAFKSPPSGLSVSLSTTKVTQLHQLSMRLTPRMSGSTPDVQRIPEALLASSPKTSISHLSPRLSSSQTNVMKSEGKTPPALMSSPMAWKKRNQLKWIVPRDLCIKLNDMEMVGALQDDFSTHIRKTLNYPNEDETVLNLLKPSINASRSTYSDLLDLLVTYMNHDMKIEVEKIFDPRTNGNAEPLFTYLSAQLDVLHNWMYPGVFQNTLQKIFLILTKNLELQLFPFNVDDETNSQPKVPLVQRMIEELFRFFTADGTDLPKSYAEKHTRHLKDCISLFTMSTAELFEVVERKRKSNRPILVKRDVKENVREDGGETTITTEVTSPSTGRKTKVTMPKSVEKARESEEQKFDMIPSSFALPALAILINRSKDGDSEAKSVLKKKKETLGSQLMCNLMGIYNEEEHLITKFLCSIQYTFGSLVVLSSYIALHKFIGNSHPTVIAIRDITSIAKRENKGLSIVCNDGQEYMISNLYEVSRKHVIDAIKSRAKAVGNKSILGKVETRNTSLEVEEQVLTGATDPKAVEKWNRVVREKFGQPRETVLGVYTCYYRHNVPEFGHLIVTEGLVCFSSSRPLLPHHLCIPLSQIADISTQNAAWILPTALSITNSEDKKHVFSSFSNRDEVYNLIHSLWFRRIKYTEEK</sequence>
<feature type="region of interest" description="Disordered" evidence="1">
    <location>
        <begin position="842"/>
        <end position="1020"/>
    </location>
</feature>
<dbReference type="Gene3D" id="1.10.357.50">
    <property type="match status" value="1"/>
</dbReference>
<dbReference type="Gene3D" id="2.30.29.30">
    <property type="entry name" value="Pleckstrin-homology domain (PH domain)/Phosphotyrosine-binding domain (PTB)"/>
    <property type="match status" value="1"/>
</dbReference>
<feature type="domain" description="MHD1" evidence="3">
    <location>
        <begin position="701"/>
        <end position="838"/>
    </location>
</feature>
<dbReference type="InterPro" id="IPR004182">
    <property type="entry name" value="GRAM"/>
</dbReference>
<dbReference type="PROSITE" id="PS50004">
    <property type="entry name" value="C2"/>
    <property type="match status" value="1"/>
</dbReference>
<dbReference type="PANTHER" id="PTHR47263:SF1">
    <property type="entry name" value="C2 DOMAIN PROTEIN (AFU_ORTHOLOGUE AFUA_7G02350)"/>
    <property type="match status" value="1"/>
</dbReference>
<dbReference type="SMART" id="SM00239">
    <property type="entry name" value="C2"/>
    <property type="match status" value="1"/>
</dbReference>
<evidence type="ECO:0000259" key="4">
    <source>
        <dbReference type="PROSITE" id="PS51259"/>
    </source>
</evidence>
<dbReference type="Gene3D" id="2.60.40.150">
    <property type="entry name" value="C2 domain"/>
    <property type="match status" value="1"/>
</dbReference>
<feature type="region of interest" description="Disordered" evidence="1">
    <location>
        <begin position="1059"/>
        <end position="1088"/>
    </location>
</feature>
<dbReference type="CDD" id="cd00030">
    <property type="entry name" value="C2"/>
    <property type="match status" value="1"/>
</dbReference>
<evidence type="ECO:0000259" key="2">
    <source>
        <dbReference type="PROSITE" id="PS50004"/>
    </source>
</evidence>
<feature type="compositionally biased region" description="Polar residues" evidence="1">
    <location>
        <begin position="945"/>
        <end position="955"/>
    </location>
</feature>
<dbReference type="InParanoid" id="A0A2P6NH25"/>
<keyword evidence="6" id="KW-1185">Reference proteome</keyword>
<feature type="domain" description="MHD2" evidence="4">
    <location>
        <begin position="1184"/>
        <end position="1295"/>
    </location>
</feature>
<dbReference type="Pfam" id="PF00168">
    <property type="entry name" value="C2"/>
    <property type="match status" value="1"/>
</dbReference>
<evidence type="ECO:0000313" key="5">
    <source>
        <dbReference type="EMBL" id="PRP83266.1"/>
    </source>
</evidence>
<feature type="region of interest" description="Disordered" evidence="1">
    <location>
        <begin position="79"/>
        <end position="110"/>
    </location>
</feature>
<evidence type="ECO:0000256" key="1">
    <source>
        <dbReference type="SAM" id="MobiDB-lite"/>
    </source>
</evidence>
<proteinExistence type="predicted"/>
<name>A0A2P6NH25_9EUKA</name>
<dbReference type="PROSITE" id="PS51258">
    <property type="entry name" value="MHD1"/>
    <property type="match status" value="1"/>
</dbReference>